<sequence length="636" mass="71082">MNRPPSHSPLKRQQDSIILHFDYDAFYASCFEAETPSLRSKPLCVQQKQILVTCNYEARRRGLHKLQLISEAKRICPDVVVVLGEDLTRFRNVSKQLYTFLKSFSWNRKCERLGFDEVWMDVTDIIEYNVGLLNHHNLAASYFCLSKQDPTAGFSYDASRVAGQTYPEADSSDVSLDDPLRLRLQLGSHLGKYLRAKLHSEQGFTCTVGVSTNKLLSKLVGNLHKPMDQTTLLPPYVATHGNDNVTSFMDGHEVGKIPGIGVKVAQQLRAHVLRRPGEIDQGQMIYSGAKEEVLVGQARQFFSQSYESSGFGAGLLEQILAGPGTPHGYGARVWGLLNGCDDSEVAQARDVPRQISIEDSYRRLNILEEVRKELLTLSKSLLERMHQDLLGDDDDDGDDAEDKALDEDGPNLGIKEKQSSTAPPNGRIRRWVAFPKTIRLSTRPRPPRNPDGSRNRSFARISRSAPMPNFVLSLKESTDSLAERLVRETLVTLFKRLHPQKSGWDLSLINVAATNMVDGASDKEGGVGRDIAKMFRRQDTVLKQWAVKRAKVMPFGPSTTTPVHQDSKGSEDVPTASQQQNLELDDDDDKRWESGDGDDEDMAGEDSHMYICEECGAGMPVFAMGAHLRWHEQGDV</sequence>
<dbReference type="Gene3D" id="3.40.1170.60">
    <property type="match status" value="1"/>
</dbReference>
<dbReference type="InterPro" id="IPR043502">
    <property type="entry name" value="DNA/RNA_pol_sf"/>
</dbReference>
<dbReference type="STRING" id="97972.A0A2V1E8I1"/>
<dbReference type="Pfam" id="PF11799">
    <property type="entry name" value="IMS_C"/>
    <property type="match status" value="1"/>
</dbReference>
<organism evidence="3 4">
    <name type="scientific">Periconia macrospinosa</name>
    <dbReference type="NCBI Taxonomy" id="97972"/>
    <lineage>
        <taxon>Eukaryota</taxon>
        <taxon>Fungi</taxon>
        <taxon>Dikarya</taxon>
        <taxon>Ascomycota</taxon>
        <taxon>Pezizomycotina</taxon>
        <taxon>Dothideomycetes</taxon>
        <taxon>Pleosporomycetidae</taxon>
        <taxon>Pleosporales</taxon>
        <taxon>Massarineae</taxon>
        <taxon>Periconiaceae</taxon>
        <taxon>Periconia</taxon>
    </lineage>
</organism>
<feature type="region of interest" description="Disordered" evidence="1">
    <location>
        <begin position="390"/>
        <end position="459"/>
    </location>
</feature>
<dbReference type="PANTHER" id="PTHR46404:SF1">
    <property type="entry name" value="DNA POLYMERASE IOTA"/>
    <property type="match status" value="1"/>
</dbReference>
<dbReference type="OrthoDB" id="447129at2759"/>
<name>A0A2V1E8I1_9PLEO</name>
<dbReference type="EMBL" id="KZ805307">
    <property type="protein sequence ID" value="PVI06831.1"/>
    <property type="molecule type" value="Genomic_DNA"/>
</dbReference>
<dbReference type="PROSITE" id="PS50173">
    <property type="entry name" value="UMUC"/>
    <property type="match status" value="1"/>
</dbReference>
<dbReference type="InterPro" id="IPR043128">
    <property type="entry name" value="Rev_trsase/Diguanyl_cyclase"/>
</dbReference>
<feature type="compositionally biased region" description="Acidic residues" evidence="1">
    <location>
        <begin position="390"/>
        <end position="409"/>
    </location>
</feature>
<evidence type="ECO:0000259" key="2">
    <source>
        <dbReference type="PROSITE" id="PS50173"/>
    </source>
</evidence>
<feature type="domain" description="UmuC" evidence="2">
    <location>
        <begin position="18"/>
        <end position="261"/>
    </location>
</feature>
<dbReference type="PANTHER" id="PTHR46404">
    <property type="entry name" value="DNA POLYMERASE IOTA"/>
    <property type="match status" value="1"/>
</dbReference>
<proteinExistence type="predicted"/>
<dbReference type="Gene3D" id="3.30.70.270">
    <property type="match status" value="1"/>
</dbReference>
<protein>
    <submittedName>
        <fullName evidence="3">DNA/RNA polymerase</fullName>
    </submittedName>
</protein>
<dbReference type="GO" id="GO:0003887">
    <property type="term" value="F:DNA-directed DNA polymerase activity"/>
    <property type="evidence" value="ECO:0007669"/>
    <property type="project" value="TreeGrafter"/>
</dbReference>
<dbReference type="Pfam" id="PF00817">
    <property type="entry name" value="IMS"/>
    <property type="match status" value="1"/>
</dbReference>
<evidence type="ECO:0000313" key="3">
    <source>
        <dbReference type="EMBL" id="PVI06831.1"/>
    </source>
</evidence>
<feature type="region of interest" description="Disordered" evidence="1">
    <location>
        <begin position="553"/>
        <end position="606"/>
    </location>
</feature>
<dbReference type="GO" id="GO:0006281">
    <property type="term" value="P:DNA repair"/>
    <property type="evidence" value="ECO:0007669"/>
    <property type="project" value="InterPro"/>
</dbReference>
<evidence type="ECO:0000313" key="4">
    <source>
        <dbReference type="Proteomes" id="UP000244855"/>
    </source>
</evidence>
<accession>A0A2V1E8I1</accession>
<dbReference type="InterPro" id="IPR036775">
    <property type="entry name" value="DNA_pol_Y-fam_lit_finger_sf"/>
</dbReference>
<keyword evidence="4" id="KW-1185">Reference proteome</keyword>
<feature type="compositionally biased region" description="Acidic residues" evidence="1">
    <location>
        <begin position="595"/>
        <end position="604"/>
    </location>
</feature>
<reference evidence="3 4" key="1">
    <citation type="journal article" date="2018" name="Sci. Rep.">
        <title>Comparative genomics provides insights into the lifestyle and reveals functional heterogeneity of dark septate endophytic fungi.</title>
        <authorList>
            <person name="Knapp D.G."/>
            <person name="Nemeth J.B."/>
            <person name="Barry K."/>
            <person name="Hainaut M."/>
            <person name="Henrissat B."/>
            <person name="Johnson J."/>
            <person name="Kuo A."/>
            <person name="Lim J.H.P."/>
            <person name="Lipzen A."/>
            <person name="Nolan M."/>
            <person name="Ohm R.A."/>
            <person name="Tamas L."/>
            <person name="Grigoriev I.V."/>
            <person name="Spatafora J.W."/>
            <person name="Nagy L.G."/>
            <person name="Kovacs G.M."/>
        </authorList>
    </citation>
    <scope>NUCLEOTIDE SEQUENCE [LARGE SCALE GENOMIC DNA]</scope>
    <source>
        <strain evidence="3 4">DSE2036</strain>
    </source>
</reference>
<dbReference type="Gene3D" id="3.30.1490.100">
    <property type="entry name" value="DNA polymerase, Y-family, little finger domain"/>
    <property type="match status" value="1"/>
</dbReference>
<dbReference type="InterPro" id="IPR001126">
    <property type="entry name" value="UmuC"/>
</dbReference>
<dbReference type="GO" id="GO:0070987">
    <property type="term" value="P:error-free translesion synthesis"/>
    <property type="evidence" value="ECO:0007669"/>
    <property type="project" value="UniProtKB-ARBA"/>
</dbReference>
<dbReference type="InterPro" id="IPR017961">
    <property type="entry name" value="DNA_pol_Y-fam_little_finger"/>
</dbReference>
<dbReference type="SUPFAM" id="SSF56672">
    <property type="entry name" value="DNA/RNA polymerases"/>
    <property type="match status" value="1"/>
</dbReference>
<dbReference type="Proteomes" id="UP000244855">
    <property type="component" value="Unassembled WGS sequence"/>
</dbReference>
<dbReference type="AlphaFoldDB" id="A0A2V1E8I1"/>
<dbReference type="GO" id="GO:0003684">
    <property type="term" value="F:damaged DNA binding"/>
    <property type="evidence" value="ECO:0007669"/>
    <property type="project" value="InterPro"/>
</dbReference>
<dbReference type="FunFam" id="3.40.1170.60:FF:000006">
    <property type="entry name" value="DNA polymerase iota"/>
    <property type="match status" value="1"/>
</dbReference>
<gene>
    <name evidence="3" type="ORF">DM02DRAFT_582110</name>
</gene>
<evidence type="ECO:0000256" key="1">
    <source>
        <dbReference type="SAM" id="MobiDB-lite"/>
    </source>
</evidence>